<feature type="short sequence motif" description="GXSXG" evidence="6">
    <location>
        <begin position="82"/>
        <end position="86"/>
    </location>
</feature>
<dbReference type="SUPFAM" id="SSF52151">
    <property type="entry name" value="FabD/lysophospholipase-like"/>
    <property type="match status" value="1"/>
</dbReference>
<feature type="domain" description="PNPLA" evidence="7">
    <location>
        <begin position="51"/>
        <end position="243"/>
    </location>
</feature>
<dbReference type="Pfam" id="PF01103">
    <property type="entry name" value="Omp85"/>
    <property type="match status" value="1"/>
</dbReference>
<dbReference type="InterPro" id="IPR016035">
    <property type="entry name" value="Acyl_Trfase/lysoPLipase"/>
</dbReference>
<comment type="caution">
    <text evidence="8">The sequence shown here is derived from an EMBL/GenBank/DDBJ whole genome shotgun (WGS) entry which is preliminary data.</text>
</comment>
<feature type="active site" description="Nucleophile" evidence="6">
    <location>
        <position position="84"/>
    </location>
</feature>
<evidence type="ECO:0000313" key="8">
    <source>
        <dbReference type="EMBL" id="RSL16252.1"/>
    </source>
</evidence>
<protein>
    <submittedName>
        <fullName evidence="8">NTE family protein</fullName>
    </submittedName>
</protein>
<reference evidence="8 9" key="1">
    <citation type="submission" date="2018-12" db="EMBL/GenBank/DDBJ databases">
        <title>Sequencing of bacterial isolates from soil warming experiment in Harvard Forest, Massachusetts, USA.</title>
        <authorList>
            <person name="Deangelis K."/>
        </authorList>
    </citation>
    <scope>NUCLEOTIDE SEQUENCE [LARGE SCALE GENOMIC DNA]</scope>
    <source>
        <strain evidence="8 9">EB153</strain>
    </source>
</reference>
<dbReference type="OrthoDB" id="9770965at2"/>
<keyword evidence="3 6" id="KW-0442">Lipid degradation</keyword>
<evidence type="ECO:0000256" key="3">
    <source>
        <dbReference type="ARBA" id="ARBA00022963"/>
    </source>
</evidence>
<dbReference type="InterPro" id="IPR000184">
    <property type="entry name" value="Bac_surfAg_D15"/>
</dbReference>
<dbReference type="InterPro" id="IPR002641">
    <property type="entry name" value="PNPLA_dom"/>
</dbReference>
<dbReference type="EMBL" id="RSDW01000001">
    <property type="protein sequence ID" value="RSL16252.1"/>
    <property type="molecule type" value="Genomic_DNA"/>
</dbReference>
<evidence type="ECO:0000259" key="7">
    <source>
        <dbReference type="PROSITE" id="PS51635"/>
    </source>
</evidence>
<keyword evidence="5" id="KW-0472">Membrane</keyword>
<dbReference type="PROSITE" id="PS51635">
    <property type="entry name" value="PNPLA"/>
    <property type="match status" value="1"/>
</dbReference>
<evidence type="ECO:0000256" key="5">
    <source>
        <dbReference type="ARBA" id="ARBA00023136"/>
    </source>
</evidence>
<dbReference type="Pfam" id="PF01734">
    <property type="entry name" value="Patatin"/>
    <property type="match status" value="1"/>
</dbReference>
<proteinExistence type="predicted"/>
<dbReference type="GO" id="GO:0016787">
    <property type="term" value="F:hydrolase activity"/>
    <property type="evidence" value="ECO:0007669"/>
    <property type="project" value="UniProtKB-UniRule"/>
</dbReference>
<keyword evidence="4 6" id="KW-0443">Lipid metabolism</keyword>
<evidence type="ECO:0000256" key="2">
    <source>
        <dbReference type="ARBA" id="ARBA00022801"/>
    </source>
</evidence>
<gene>
    <name evidence="8" type="ORF">EDE15_1763</name>
</gene>
<sequence length="748" mass="81219">MWSFSFCRRAFLALVGSIGILGSTAFSQELKTRPPADPQQAEPKPRQKIGLVFEGGGALGLAHIGVIRWMEDHHIPVDYVSGTSMGGLVGGLYAAGFTPEEMKVFVDGIDWHSVLSGQVPFQSLGFRRKEDKLLFPNRLEFGLKGGRFNLPNGLNSGNAVGLLFDRTLLPYYDLRSFDDLPIPFRCVATEIISGQPHVFKDGSLSQALRATMAIPGVFAPVHHEDLIFSDGAAVDNLPVDVARQMGAQVVIASYLDSGPTDAATLSSLVGVAGRNVSIMTAANVARSLKDADIVISSDVSKFGALEFTRSNDIIPIGVKAAEAQSAQLMKYALNDADWAAYIHERESRRRTKIPVPQFVDIYGVEGSRQKDLEVKFEKFVGQPIDVDQLERAISDALGTGLYSTINYTIVERDGKPGLRIRPREKDHGPPFINLGLNILADAANNVQFGVGTRVTFFNLVGPGSEVRVDGAVGQPATLAGELFKPIKAGSRAFVAPHAYLNQQIVPYYQGTTQLDQYKTKQNGLGADVGFQFNARTELRLGQDYQWYTAVRTIGQPIGNEFHLNPLVSAAKFQYLGQDDMMVPTRGTTVGVIYNYFTERPNESGGFSQMTGRIQHFIPIRERGIIFTAVQGGTSFGAENLGLAGVSLGGPLRLSAYSRNELLGTDFYLLQGGYLYRLARLNPVIGDAIYAGGLYEIGKMYGGNPQTPSLPNDFAGFVVVKTLIGPVLGGLSIGDGGRWKWYIGVGRVF</sequence>
<dbReference type="GO" id="GO:0016042">
    <property type="term" value="P:lipid catabolic process"/>
    <property type="evidence" value="ECO:0007669"/>
    <property type="project" value="UniProtKB-UniRule"/>
</dbReference>
<accession>A0A428MHC2</accession>
<dbReference type="PANTHER" id="PTHR14226">
    <property type="entry name" value="NEUROPATHY TARGET ESTERASE/SWISS CHEESE D.MELANOGASTER"/>
    <property type="match status" value="1"/>
</dbReference>
<dbReference type="RefSeq" id="WP_125484887.1">
    <property type="nucleotide sequence ID" value="NZ_RSDW01000001.1"/>
</dbReference>
<feature type="short sequence motif" description="DGA/G" evidence="6">
    <location>
        <begin position="230"/>
        <end position="232"/>
    </location>
</feature>
<dbReference type="AlphaFoldDB" id="A0A428MHC2"/>
<dbReference type="PANTHER" id="PTHR14226:SF29">
    <property type="entry name" value="NEUROPATHY TARGET ESTERASE SWS"/>
    <property type="match status" value="1"/>
</dbReference>
<feature type="short sequence motif" description="GXGXXG" evidence="6">
    <location>
        <begin position="55"/>
        <end position="60"/>
    </location>
</feature>
<dbReference type="Gene3D" id="2.40.160.50">
    <property type="entry name" value="membrane protein fhac: a member of the omp85/tpsb transporter family"/>
    <property type="match status" value="1"/>
</dbReference>
<evidence type="ECO:0000256" key="1">
    <source>
        <dbReference type="ARBA" id="ARBA00004370"/>
    </source>
</evidence>
<name>A0A428MHC2_9BACT</name>
<dbReference type="InterPro" id="IPR050301">
    <property type="entry name" value="NTE"/>
</dbReference>
<evidence type="ECO:0000313" key="9">
    <source>
        <dbReference type="Proteomes" id="UP000269669"/>
    </source>
</evidence>
<keyword evidence="2 6" id="KW-0378">Hydrolase</keyword>
<comment type="subcellular location">
    <subcellularLocation>
        <location evidence="1">Membrane</location>
    </subcellularLocation>
</comment>
<dbReference type="Proteomes" id="UP000269669">
    <property type="component" value="Unassembled WGS sequence"/>
</dbReference>
<dbReference type="CDD" id="cd07205">
    <property type="entry name" value="Pat_PNPLA6_PNPLA7_NTE1_like"/>
    <property type="match status" value="1"/>
</dbReference>
<dbReference type="GO" id="GO:0019867">
    <property type="term" value="C:outer membrane"/>
    <property type="evidence" value="ECO:0007669"/>
    <property type="project" value="InterPro"/>
</dbReference>
<dbReference type="Gene3D" id="3.40.1090.10">
    <property type="entry name" value="Cytosolic phospholipase A2 catalytic domain"/>
    <property type="match status" value="2"/>
</dbReference>
<evidence type="ECO:0000256" key="4">
    <source>
        <dbReference type="ARBA" id="ARBA00023098"/>
    </source>
</evidence>
<feature type="active site" description="Proton acceptor" evidence="6">
    <location>
        <position position="230"/>
    </location>
</feature>
<organism evidence="8 9">
    <name type="scientific">Edaphobacter aggregans</name>
    <dbReference type="NCBI Taxonomy" id="570835"/>
    <lineage>
        <taxon>Bacteria</taxon>
        <taxon>Pseudomonadati</taxon>
        <taxon>Acidobacteriota</taxon>
        <taxon>Terriglobia</taxon>
        <taxon>Terriglobales</taxon>
        <taxon>Acidobacteriaceae</taxon>
        <taxon>Edaphobacter</taxon>
    </lineage>
</organism>
<evidence type="ECO:0000256" key="6">
    <source>
        <dbReference type="PROSITE-ProRule" id="PRU01161"/>
    </source>
</evidence>
<keyword evidence="9" id="KW-1185">Reference proteome</keyword>